<name>A0A183IWD3_9BILA</name>
<sequence>MPNAEPRSMPVFEPPQRLITVRLSCQFDHLLGVNGRSVSGIDLGNKIDVDIDRHRSRFWLARHGRQKIGRPRNSQLPHTDGEPPGPLSRSAAPALIGGRN</sequence>
<protein>
    <submittedName>
        <fullName evidence="4">S4 RNA-binding domain-containing protein</fullName>
    </submittedName>
</protein>
<evidence type="ECO:0000313" key="3">
    <source>
        <dbReference type="Proteomes" id="UP000270296"/>
    </source>
</evidence>
<keyword evidence="3" id="KW-1185">Reference proteome</keyword>
<reference evidence="4" key="1">
    <citation type="submission" date="2016-06" db="UniProtKB">
        <authorList>
            <consortium name="WormBaseParasite"/>
        </authorList>
    </citation>
    <scope>IDENTIFICATION</scope>
</reference>
<dbReference type="WBParaSite" id="SBAD_0000822501-mRNA-1">
    <property type="protein sequence ID" value="SBAD_0000822501-mRNA-1"/>
    <property type="gene ID" value="SBAD_0000822501"/>
</dbReference>
<organism evidence="4">
    <name type="scientific">Soboliphyme baturini</name>
    <dbReference type="NCBI Taxonomy" id="241478"/>
    <lineage>
        <taxon>Eukaryota</taxon>
        <taxon>Metazoa</taxon>
        <taxon>Ecdysozoa</taxon>
        <taxon>Nematoda</taxon>
        <taxon>Enoplea</taxon>
        <taxon>Dorylaimia</taxon>
        <taxon>Dioctophymatida</taxon>
        <taxon>Dioctophymatoidea</taxon>
        <taxon>Soboliphymatidae</taxon>
        <taxon>Soboliphyme</taxon>
    </lineage>
</organism>
<evidence type="ECO:0000313" key="2">
    <source>
        <dbReference type="EMBL" id="VDP14752.1"/>
    </source>
</evidence>
<proteinExistence type="predicted"/>
<dbReference type="Proteomes" id="UP000270296">
    <property type="component" value="Unassembled WGS sequence"/>
</dbReference>
<gene>
    <name evidence="2" type="ORF">SBAD_LOCUS7929</name>
</gene>
<evidence type="ECO:0000256" key="1">
    <source>
        <dbReference type="SAM" id="MobiDB-lite"/>
    </source>
</evidence>
<dbReference type="EMBL" id="UZAM01011088">
    <property type="protein sequence ID" value="VDP14752.1"/>
    <property type="molecule type" value="Genomic_DNA"/>
</dbReference>
<evidence type="ECO:0000313" key="4">
    <source>
        <dbReference type="WBParaSite" id="SBAD_0000822501-mRNA-1"/>
    </source>
</evidence>
<dbReference type="AlphaFoldDB" id="A0A183IWD3"/>
<reference evidence="2 3" key="2">
    <citation type="submission" date="2018-11" db="EMBL/GenBank/DDBJ databases">
        <authorList>
            <consortium name="Pathogen Informatics"/>
        </authorList>
    </citation>
    <scope>NUCLEOTIDE SEQUENCE [LARGE SCALE GENOMIC DNA]</scope>
</reference>
<accession>A0A183IWD3</accession>
<feature type="region of interest" description="Disordered" evidence="1">
    <location>
        <begin position="64"/>
        <end position="100"/>
    </location>
</feature>